<proteinExistence type="predicted"/>
<evidence type="ECO:0008006" key="2">
    <source>
        <dbReference type="Google" id="ProtNLM"/>
    </source>
</evidence>
<reference evidence="1" key="1">
    <citation type="journal article" date="2014" name="Front. Microbiol.">
        <title>High frequency of phylogenetically diverse reductive dehalogenase-homologous genes in deep subseafloor sedimentary metagenomes.</title>
        <authorList>
            <person name="Kawai M."/>
            <person name="Futagami T."/>
            <person name="Toyoda A."/>
            <person name="Takaki Y."/>
            <person name="Nishi S."/>
            <person name="Hori S."/>
            <person name="Arai W."/>
            <person name="Tsubouchi T."/>
            <person name="Morono Y."/>
            <person name="Uchiyama I."/>
            <person name="Ito T."/>
            <person name="Fujiyama A."/>
            <person name="Inagaki F."/>
            <person name="Takami H."/>
        </authorList>
    </citation>
    <scope>NUCLEOTIDE SEQUENCE</scope>
    <source>
        <strain evidence="1">Expedition CK06-06</strain>
    </source>
</reference>
<accession>X1IUX0</accession>
<dbReference type="AlphaFoldDB" id="X1IUX0"/>
<protein>
    <recommendedName>
        <fullName evidence="2">HTH luxR-type domain-containing protein</fullName>
    </recommendedName>
</protein>
<dbReference type="EMBL" id="BARU01027332">
    <property type="protein sequence ID" value="GAH73045.1"/>
    <property type="molecule type" value="Genomic_DNA"/>
</dbReference>
<feature type="non-terminal residue" evidence="1">
    <location>
        <position position="1"/>
    </location>
</feature>
<organism evidence="1">
    <name type="scientific">marine sediment metagenome</name>
    <dbReference type="NCBI Taxonomy" id="412755"/>
    <lineage>
        <taxon>unclassified sequences</taxon>
        <taxon>metagenomes</taxon>
        <taxon>ecological metagenomes</taxon>
    </lineage>
</organism>
<sequence length="83" mass="9522">AAKLGFTTSAVSSYRRRKFGFKAHGCVRLFTDQQLIDLHAEGLNDREIGEKLGASKAVVGHHRRRLGLRTTKWIRNIEQKYRV</sequence>
<evidence type="ECO:0000313" key="1">
    <source>
        <dbReference type="EMBL" id="GAH73045.1"/>
    </source>
</evidence>
<dbReference type="Gene3D" id="1.10.10.60">
    <property type="entry name" value="Homeodomain-like"/>
    <property type="match status" value="1"/>
</dbReference>
<gene>
    <name evidence="1" type="ORF">S03H2_43761</name>
</gene>
<name>X1IUX0_9ZZZZ</name>
<comment type="caution">
    <text evidence="1">The sequence shown here is derived from an EMBL/GenBank/DDBJ whole genome shotgun (WGS) entry which is preliminary data.</text>
</comment>